<keyword evidence="3" id="KW-1283">Bacterial microcompartment</keyword>
<sequence length="29" mass="3169">MFMAKITGSVVSTKKEDSLTGKKLMIVQP</sequence>
<evidence type="ECO:0000256" key="3">
    <source>
        <dbReference type="ARBA" id="ARBA00024446"/>
    </source>
</evidence>
<name>A0AAX0GDW6_LISMN</name>
<comment type="subcellular location">
    <subcellularLocation>
        <location evidence="1">Carboxysome</location>
    </subcellularLocation>
</comment>
<reference evidence="4 5" key="1">
    <citation type="submission" date="2020-06" db="EMBL/GenBank/DDBJ databases">
        <title>Two Listeria outbreaks in Switzerland in 2018 and 2020.</title>
        <authorList>
            <person name="Stevens M.J.A."/>
            <person name="Bloemberg G."/>
            <person name="Nusch-Inderbinnen M."/>
            <person name="Stephan R."/>
        </authorList>
    </citation>
    <scope>NUCLEOTIDE SEQUENCE [LARGE SCALE GENOMIC DNA]</scope>
    <source>
        <strain evidence="4 5">N18-0707</strain>
    </source>
</reference>
<gene>
    <name evidence="4" type="ORF">HZJ64_14030</name>
</gene>
<evidence type="ECO:0000313" key="5">
    <source>
        <dbReference type="Proteomes" id="UP000544530"/>
    </source>
</evidence>
<dbReference type="InterPro" id="IPR036677">
    <property type="entry name" value="EutN_CcmL_sf"/>
</dbReference>
<dbReference type="EMBL" id="JACAVN010000016">
    <property type="protein sequence ID" value="NYA02954.1"/>
    <property type="molecule type" value="Genomic_DNA"/>
</dbReference>
<feature type="non-terminal residue" evidence="4">
    <location>
        <position position="29"/>
    </location>
</feature>
<evidence type="ECO:0000313" key="4">
    <source>
        <dbReference type="EMBL" id="NYA02954.1"/>
    </source>
</evidence>
<dbReference type="AlphaFoldDB" id="A0AAX0GDW6"/>
<dbReference type="PROSITE" id="PS51932">
    <property type="entry name" value="BMV"/>
    <property type="match status" value="1"/>
</dbReference>
<keyword evidence="2" id="KW-1282">Carboxysome</keyword>
<dbReference type="SUPFAM" id="SSF159133">
    <property type="entry name" value="EutN/CcmL-like"/>
    <property type="match status" value="1"/>
</dbReference>
<evidence type="ECO:0000256" key="1">
    <source>
        <dbReference type="ARBA" id="ARBA00023587"/>
    </source>
</evidence>
<dbReference type="Proteomes" id="UP000544530">
    <property type="component" value="Unassembled WGS sequence"/>
</dbReference>
<comment type="caution">
    <text evidence="4">The sequence shown here is derived from an EMBL/GenBank/DDBJ whole genome shotgun (WGS) entry which is preliminary data.</text>
</comment>
<dbReference type="Pfam" id="PF03319">
    <property type="entry name" value="EutN_CcmL"/>
    <property type="match status" value="1"/>
</dbReference>
<organism evidence="4 5">
    <name type="scientific">Listeria monocytogenes</name>
    <dbReference type="NCBI Taxonomy" id="1639"/>
    <lineage>
        <taxon>Bacteria</taxon>
        <taxon>Bacillati</taxon>
        <taxon>Bacillota</taxon>
        <taxon>Bacilli</taxon>
        <taxon>Bacillales</taxon>
        <taxon>Listeriaceae</taxon>
        <taxon>Listeria</taxon>
    </lineage>
</organism>
<accession>A0AAX0GDW6</accession>
<evidence type="ECO:0000256" key="2">
    <source>
        <dbReference type="ARBA" id="ARBA00023669"/>
    </source>
</evidence>
<dbReference type="InterPro" id="IPR004992">
    <property type="entry name" value="EutN_CcmL"/>
</dbReference>
<protein>
    <submittedName>
        <fullName evidence="4">EutN/CcmL family microcompartment protein</fullName>
    </submittedName>
</protein>
<proteinExistence type="predicted"/>
<dbReference type="GO" id="GO:0031470">
    <property type="term" value="C:carboxysome"/>
    <property type="evidence" value="ECO:0007669"/>
    <property type="project" value="UniProtKB-SubCell"/>
</dbReference>
<dbReference type="RefSeq" id="WP_179226051.1">
    <property type="nucleotide sequence ID" value="NZ_JACAVN010000016.1"/>
</dbReference>
<dbReference type="Gene3D" id="2.40.50.220">
    <property type="entry name" value="EutN/Ccml"/>
    <property type="match status" value="1"/>
</dbReference>